<protein>
    <submittedName>
        <fullName evidence="1">SIMPL domain-containing protein</fullName>
    </submittedName>
</protein>
<dbReference type="InterPro" id="IPR007497">
    <property type="entry name" value="SIMPL/DUF541"/>
</dbReference>
<gene>
    <name evidence="1" type="ORF">HQM25_07285</name>
</gene>
<sequence length="224" mass="23736">MSEVVITVRGEHESRVAPEHGTVALAAHAEGPARGAVVERIAALGEPLRAELAERAETGEVSEWSSERVAVWSERPWNAEGTRLAPVHHARLQLSATFTDFAALSWWAGEIAERDGVEISHVSWDLTRETRAAVERQVAADAVAVAVARATAYARALGLSDVSPREVADLGLLAHPRAFDAADGAPRAMFAAAAMPEGAGGAGIELQPQDLVVRAAVEARFTAR</sequence>
<name>A0A7D4Q223_9MICO</name>
<reference evidence="1 2" key="1">
    <citation type="submission" date="2020-05" db="EMBL/GenBank/DDBJ databases">
        <title>Strain PA2F3 complete genome.</title>
        <authorList>
            <person name="Kim Y.-S."/>
            <person name="Kim S.-J."/>
            <person name="Jung H.-k."/>
            <person name="Kim S.-E."/>
            <person name="Kim K.-H."/>
        </authorList>
    </citation>
    <scope>NUCLEOTIDE SEQUENCE [LARGE SCALE GENOMIC DNA]</scope>
    <source>
        <strain evidence="1 2">PA2F3</strain>
    </source>
</reference>
<organism evidence="1 2">
    <name type="scientific">Microbacterium hominis</name>
    <dbReference type="NCBI Taxonomy" id="162426"/>
    <lineage>
        <taxon>Bacteria</taxon>
        <taxon>Bacillati</taxon>
        <taxon>Actinomycetota</taxon>
        <taxon>Actinomycetes</taxon>
        <taxon>Micrococcales</taxon>
        <taxon>Microbacteriaceae</taxon>
        <taxon>Microbacterium</taxon>
    </lineage>
</organism>
<proteinExistence type="predicted"/>
<evidence type="ECO:0000313" key="1">
    <source>
        <dbReference type="EMBL" id="QKJ19191.1"/>
    </source>
</evidence>
<dbReference type="Proteomes" id="UP000502498">
    <property type="component" value="Chromosome"/>
</dbReference>
<accession>A0A7D4Q223</accession>
<dbReference type="Gene3D" id="3.30.70.2970">
    <property type="entry name" value="Protein of unknown function (DUF541), domain 2"/>
    <property type="match status" value="1"/>
</dbReference>
<dbReference type="Pfam" id="PF04402">
    <property type="entry name" value="SIMPL"/>
    <property type="match status" value="1"/>
</dbReference>
<dbReference type="Gene3D" id="3.30.110.170">
    <property type="entry name" value="Protein of unknown function (DUF541), domain 1"/>
    <property type="match status" value="1"/>
</dbReference>
<dbReference type="AlphaFoldDB" id="A0A7D4Q223"/>
<dbReference type="EMBL" id="CP054038">
    <property type="protein sequence ID" value="QKJ19191.1"/>
    <property type="molecule type" value="Genomic_DNA"/>
</dbReference>
<dbReference type="RefSeq" id="WP_172989632.1">
    <property type="nucleotide sequence ID" value="NZ_CP054038.1"/>
</dbReference>
<evidence type="ECO:0000313" key="2">
    <source>
        <dbReference type="Proteomes" id="UP000502498"/>
    </source>
</evidence>